<dbReference type="PANTHER" id="PTHR12356">
    <property type="entry name" value="NUCLEAR MOVEMENT PROTEIN NUDC"/>
    <property type="match status" value="1"/>
</dbReference>
<accession>A0AAV4LNX3</accession>
<evidence type="ECO:0000256" key="2">
    <source>
        <dbReference type="ARBA" id="ARBA00010513"/>
    </source>
</evidence>
<dbReference type="PANTHER" id="PTHR12356:SF3">
    <property type="entry name" value="NUCLEAR MIGRATION PROTEIN NUDC"/>
    <property type="match status" value="1"/>
</dbReference>
<dbReference type="CDD" id="cd06467">
    <property type="entry name" value="p23_NUDC_like"/>
    <property type="match status" value="1"/>
</dbReference>
<evidence type="ECO:0000256" key="1">
    <source>
        <dbReference type="ARBA" id="ARBA00004496"/>
    </source>
</evidence>
<organism evidence="10 11">
    <name type="scientific">Babesia caballi</name>
    <dbReference type="NCBI Taxonomy" id="5871"/>
    <lineage>
        <taxon>Eukaryota</taxon>
        <taxon>Sar</taxon>
        <taxon>Alveolata</taxon>
        <taxon>Apicomplexa</taxon>
        <taxon>Aconoidasida</taxon>
        <taxon>Piroplasmida</taxon>
        <taxon>Babesiidae</taxon>
        <taxon>Babesia</taxon>
    </lineage>
</organism>
<protein>
    <recommendedName>
        <fullName evidence="3">Nuclear migration protein nudC</fullName>
    </recommendedName>
    <alternativeName>
        <fullName evidence="6">Nuclear distribution protein C homolog</fullName>
    </alternativeName>
</protein>
<dbReference type="GO" id="GO:0051082">
    <property type="term" value="F:unfolded protein binding"/>
    <property type="evidence" value="ECO:0007669"/>
    <property type="project" value="TreeGrafter"/>
</dbReference>
<evidence type="ECO:0000313" key="11">
    <source>
        <dbReference type="Proteomes" id="UP001497744"/>
    </source>
</evidence>
<comment type="similarity">
    <text evidence="2">Belongs to the nudC family.</text>
</comment>
<comment type="caution">
    <text evidence="10">The sequence shown here is derived from an EMBL/GenBank/DDBJ whole genome shotgun (WGS) entry which is preliminary data.</text>
</comment>
<comment type="subcellular location">
    <subcellularLocation>
        <location evidence="1">Cytoplasm</location>
    </subcellularLocation>
</comment>
<gene>
    <name evidence="10" type="ORF">BcabD6B2_13230</name>
</gene>
<evidence type="ECO:0000256" key="3">
    <source>
        <dbReference type="ARBA" id="ARBA00017641"/>
    </source>
</evidence>
<dbReference type="AlphaFoldDB" id="A0AAV4LNX3"/>
<feature type="domain" description="CS" evidence="9">
    <location>
        <begin position="158"/>
        <end position="246"/>
    </location>
</feature>
<feature type="region of interest" description="Disordered" evidence="8">
    <location>
        <begin position="126"/>
        <end position="160"/>
    </location>
</feature>
<dbReference type="SUPFAM" id="SSF49764">
    <property type="entry name" value="HSP20-like chaperones"/>
    <property type="match status" value="1"/>
</dbReference>
<dbReference type="InterPro" id="IPR008978">
    <property type="entry name" value="HSP20-like_chaperone"/>
</dbReference>
<evidence type="ECO:0000256" key="6">
    <source>
        <dbReference type="ARBA" id="ARBA00030427"/>
    </source>
</evidence>
<dbReference type="Gene3D" id="2.60.40.790">
    <property type="match status" value="1"/>
</dbReference>
<feature type="coiled-coil region" evidence="7">
    <location>
        <begin position="68"/>
        <end position="107"/>
    </location>
</feature>
<evidence type="ECO:0000256" key="5">
    <source>
        <dbReference type="ARBA" id="ARBA00022553"/>
    </source>
</evidence>
<dbReference type="EMBL" id="BPLF01000001">
    <property type="protein sequence ID" value="GIX61888.1"/>
    <property type="molecule type" value="Genomic_DNA"/>
</dbReference>
<keyword evidence="7" id="KW-0175">Coiled coil</keyword>
<evidence type="ECO:0000256" key="8">
    <source>
        <dbReference type="SAM" id="MobiDB-lite"/>
    </source>
</evidence>
<evidence type="ECO:0000256" key="4">
    <source>
        <dbReference type="ARBA" id="ARBA00022490"/>
    </source>
</evidence>
<dbReference type="GO" id="GO:0005737">
    <property type="term" value="C:cytoplasm"/>
    <property type="evidence" value="ECO:0007669"/>
    <property type="project" value="UniProtKB-SubCell"/>
</dbReference>
<name>A0AAV4LNX3_BABCB</name>
<reference evidence="10 11" key="1">
    <citation type="submission" date="2021-06" db="EMBL/GenBank/DDBJ databases">
        <title>Genome sequence of Babesia caballi.</title>
        <authorList>
            <person name="Yamagishi J."/>
            <person name="Kidaka T."/>
            <person name="Ochi A."/>
        </authorList>
    </citation>
    <scope>NUCLEOTIDE SEQUENCE [LARGE SCALE GENOMIC DNA]</scope>
    <source>
        <strain evidence="10">USDA-D6B2</strain>
    </source>
</reference>
<dbReference type="Pfam" id="PF04969">
    <property type="entry name" value="CS"/>
    <property type="match status" value="1"/>
</dbReference>
<evidence type="ECO:0000313" key="10">
    <source>
        <dbReference type="EMBL" id="GIX61888.1"/>
    </source>
</evidence>
<dbReference type="InterPro" id="IPR007052">
    <property type="entry name" value="CS_dom"/>
</dbReference>
<proteinExistence type="inferred from homology"/>
<dbReference type="InterPro" id="IPR025934">
    <property type="entry name" value="NudC_N_dom"/>
</dbReference>
<keyword evidence="5" id="KW-0597">Phosphoprotein</keyword>
<dbReference type="GeneID" id="94193371"/>
<dbReference type="Proteomes" id="UP001497744">
    <property type="component" value="Unassembled WGS sequence"/>
</dbReference>
<evidence type="ECO:0000256" key="7">
    <source>
        <dbReference type="SAM" id="Coils"/>
    </source>
</evidence>
<feature type="region of interest" description="Disordered" evidence="8">
    <location>
        <begin position="827"/>
        <end position="859"/>
    </location>
</feature>
<dbReference type="Pfam" id="PF14050">
    <property type="entry name" value="Nudc_N"/>
    <property type="match status" value="1"/>
</dbReference>
<sequence>MAAVDPVKDNLLYMLTEKCAGIEGLLDSFFSFLGRRTDFFRPPDGGDLNQHLEYCVSLVAQRCRQVGAETIEAKRREQEAKRREQEAKRAAEAAKEARKSAMEAERDERPVIDMTSDEPETLIEVPRKRNTVEEVTEEEVDDEAKSDSEASRPPGNGGTTEWYVWTQTLGALEISAPVPPGTKSRGIKVDITPRKLTVYVNGEVLFGGDLFLEVKSDECLWTLLDGRTLQISLEKREQIQWWSCVIKGHPEIDVKKIVPENSKLSDLDPDTRVTVEKMMYEQRLKAAGLPTGAQASQYEALEKFKKAHPELDFSKANINFSTSSVTWPRRLWAALRTGVGTYLVVVHDAADDLDERVLDGGRHDLAGPVLGRDVVELLVVVEEEPQVVVGHVDVEVGAEPAVLLGPYVEVRPTAEGVLVDLAPDHGRRVSDVDGGPLHAGAHFARHAEQRGDELGVDGDGLEVPEPRREVAGHPEEGVLVNALRHEAEHVAAAAEELGVRLAEGGGALDGGVGDAADVGRRVEAEDALHLVEGGLLLHAERDAVEVADEVGVAENEGEVGVEAAGDDVARVLPGHVADLVVLELLPEEELLVVGKHDDDGGLEDLLQPAGEEEGHQVPEMQGAAGGPPARVNEKGRALLVGVEELVEAAVGEEEAPPEVGVHGPLDKAFHAIQLLLGDFLAAELAYELVVVYFVGGLGGVGAALEAEELNEGVALQLRLAWGQDHELGGALRGRGDDLWLRQDVWRLGPGLDGEADQQRLAVALVRQFVDGDLPDLACGLDDVPDAGVDVPFLQRNQPQPGGALGHSACNVLVHAGRPVPRSQRLRGDAAAPLGTGETAYLPADRLGRPSGRDREGDAGRALDDVQRAVEIALVFRHFEATMIAV</sequence>
<keyword evidence="4" id="KW-0963">Cytoplasm</keyword>
<evidence type="ECO:0000259" key="9">
    <source>
        <dbReference type="PROSITE" id="PS51203"/>
    </source>
</evidence>
<dbReference type="InterPro" id="IPR037898">
    <property type="entry name" value="NudC_fam"/>
</dbReference>
<dbReference type="GO" id="GO:0006457">
    <property type="term" value="P:protein folding"/>
    <property type="evidence" value="ECO:0007669"/>
    <property type="project" value="TreeGrafter"/>
</dbReference>
<keyword evidence="11" id="KW-1185">Reference proteome</keyword>
<dbReference type="RefSeq" id="XP_067713959.1">
    <property type="nucleotide sequence ID" value="XM_067857858.1"/>
</dbReference>
<feature type="compositionally biased region" description="Basic and acidic residues" evidence="8">
    <location>
        <begin position="845"/>
        <end position="859"/>
    </location>
</feature>
<dbReference type="FunFam" id="2.60.40.790:FF:000001">
    <property type="entry name" value="Nuclear migration protein nudC"/>
    <property type="match status" value="1"/>
</dbReference>
<dbReference type="PROSITE" id="PS51203">
    <property type="entry name" value="CS"/>
    <property type="match status" value="1"/>
</dbReference>